<accession>A0A852Y5L3</accession>
<feature type="transmembrane region" description="Helical" evidence="10">
    <location>
        <begin position="75"/>
        <end position="91"/>
    </location>
</feature>
<evidence type="ECO:0000256" key="7">
    <source>
        <dbReference type="ARBA" id="ARBA00022840"/>
    </source>
</evidence>
<dbReference type="PANTHER" id="PTHR24421:SF10">
    <property type="entry name" value="NITRATE_NITRITE SENSOR PROTEIN NARQ"/>
    <property type="match status" value="1"/>
</dbReference>
<dbReference type="GO" id="GO:0016020">
    <property type="term" value="C:membrane"/>
    <property type="evidence" value="ECO:0007669"/>
    <property type="project" value="InterPro"/>
</dbReference>
<evidence type="ECO:0000259" key="11">
    <source>
        <dbReference type="Pfam" id="PF07730"/>
    </source>
</evidence>
<keyword evidence="6 13" id="KW-0418">Kinase</keyword>
<feature type="region of interest" description="Disordered" evidence="9">
    <location>
        <begin position="429"/>
        <end position="469"/>
    </location>
</feature>
<feature type="domain" description="Signal transduction histidine kinase subgroup 3 dimerisation and phosphoacceptor" evidence="11">
    <location>
        <begin position="219"/>
        <end position="283"/>
    </location>
</feature>
<evidence type="ECO:0000313" key="13">
    <source>
        <dbReference type="EMBL" id="NYG98226.1"/>
    </source>
</evidence>
<dbReference type="CDD" id="cd16917">
    <property type="entry name" value="HATPase_UhpB-NarQ-NarX-like"/>
    <property type="match status" value="1"/>
</dbReference>
<feature type="transmembrane region" description="Helical" evidence="10">
    <location>
        <begin position="50"/>
        <end position="68"/>
    </location>
</feature>
<evidence type="ECO:0000256" key="4">
    <source>
        <dbReference type="ARBA" id="ARBA00022679"/>
    </source>
</evidence>
<feature type="transmembrane region" description="Helical" evidence="10">
    <location>
        <begin position="122"/>
        <end position="141"/>
    </location>
</feature>
<keyword evidence="14" id="KW-1185">Reference proteome</keyword>
<keyword evidence="10" id="KW-0812">Transmembrane</keyword>
<evidence type="ECO:0000256" key="1">
    <source>
        <dbReference type="ARBA" id="ARBA00000085"/>
    </source>
</evidence>
<dbReference type="PANTHER" id="PTHR24421">
    <property type="entry name" value="NITRATE/NITRITE SENSOR PROTEIN NARX-RELATED"/>
    <property type="match status" value="1"/>
</dbReference>
<dbReference type="EMBL" id="JACBZY010000001">
    <property type="protein sequence ID" value="NYG98226.1"/>
    <property type="molecule type" value="Genomic_DNA"/>
</dbReference>
<evidence type="ECO:0000259" key="12">
    <source>
        <dbReference type="Pfam" id="PF23539"/>
    </source>
</evidence>
<dbReference type="InterPro" id="IPR050482">
    <property type="entry name" value="Sensor_HK_TwoCompSys"/>
</dbReference>
<gene>
    <name evidence="13" type="ORF">BJ979_000852</name>
</gene>
<reference evidence="13 14" key="1">
    <citation type="submission" date="2020-07" db="EMBL/GenBank/DDBJ databases">
        <title>Sequencing the genomes of 1000 actinobacteria strains.</title>
        <authorList>
            <person name="Klenk H.-P."/>
        </authorList>
    </citation>
    <scope>NUCLEOTIDE SEQUENCE [LARGE SCALE GENOMIC DNA]</scope>
    <source>
        <strain evidence="13 14">DSM 23141</strain>
    </source>
</reference>
<sequence>MSDTPDQSGWRRPAPTRADLRIDAAVALGLLVACALSVGLYAVAGLYPEPAPGWLSTIWMVVVTVPLAARRKWPVLVAVVIAVAFIGGQLLHVPEALIGNIALFLAICSVGAWSANRRAAMLSRLVITAGMLIWLVVSLFITATDPTALPGFSRVGALSPLVAFSLLQIITNILYFGGAYLFGERAWISARERSDLEQRTAELERERERTAAQAVALDRVRIARELHDVVAHHVSVMGIQAGAARVTLDADPTAARAALGVVEDTSRTAIDELRKMLTTLRDSDTGPVDAVGGAVGTAPSALGVGGIPALVEESTTTGLPTVFEVVGAPRSLPAVVSLNLFRIAQESLTNVRKHAGPEATADVRLRYLPETIELEIGNTGSVAARRSTGGLGQIGMRERVAASGGFLEAGPRSRGGYLVRAVVPVASGAPVVGSPSASPVDGTAPSSGEASAAPTGPSASTPEPTESRP</sequence>
<evidence type="ECO:0000256" key="5">
    <source>
        <dbReference type="ARBA" id="ARBA00022741"/>
    </source>
</evidence>
<dbReference type="InterPro" id="IPR011712">
    <property type="entry name" value="Sig_transdc_His_kin_sub3_dim/P"/>
</dbReference>
<evidence type="ECO:0000256" key="2">
    <source>
        <dbReference type="ARBA" id="ARBA00012438"/>
    </source>
</evidence>
<dbReference type="Proteomes" id="UP000553888">
    <property type="component" value="Unassembled WGS sequence"/>
</dbReference>
<feature type="domain" description="DUF7134" evidence="12">
    <location>
        <begin position="18"/>
        <end position="135"/>
    </location>
</feature>
<dbReference type="GO" id="GO:0046983">
    <property type="term" value="F:protein dimerization activity"/>
    <property type="evidence" value="ECO:0007669"/>
    <property type="project" value="InterPro"/>
</dbReference>
<dbReference type="GO" id="GO:0000155">
    <property type="term" value="F:phosphorelay sensor kinase activity"/>
    <property type="evidence" value="ECO:0007669"/>
    <property type="project" value="InterPro"/>
</dbReference>
<dbReference type="AlphaFoldDB" id="A0A852Y5L3"/>
<proteinExistence type="predicted"/>
<dbReference type="Pfam" id="PF23539">
    <property type="entry name" value="DUF7134"/>
    <property type="match status" value="1"/>
</dbReference>
<dbReference type="InterPro" id="IPR036890">
    <property type="entry name" value="HATPase_C_sf"/>
</dbReference>
<feature type="transmembrane region" description="Helical" evidence="10">
    <location>
        <begin position="20"/>
        <end position="44"/>
    </location>
</feature>
<dbReference type="Gene3D" id="3.30.565.10">
    <property type="entry name" value="Histidine kinase-like ATPase, C-terminal domain"/>
    <property type="match status" value="1"/>
</dbReference>
<organism evidence="13 14">
    <name type="scientific">Schumannella luteola</name>
    <dbReference type="NCBI Taxonomy" id="472059"/>
    <lineage>
        <taxon>Bacteria</taxon>
        <taxon>Bacillati</taxon>
        <taxon>Actinomycetota</taxon>
        <taxon>Actinomycetes</taxon>
        <taxon>Micrococcales</taxon>
        <taxon>Microbacteriaceae</taxon>
        <taxon>Schumannella</taxon>
    </lineage>
</organism>
<keyword evidence="5" id="KW-0547">Nucleotide-binding</keyword>
<feature type="transmembrane region" description="Helical" evidence="10">
    <location>
        <begin position="161"/>
        <end position="183"/>
    </location>
</feature>
<evidence type="ECO:0000256" key="9">
    <source>
        <dbReference type="SAM" id="MobiDB-lite"/>
    </source>
</evidence>
<name>A0A852Y5L3_9MICO</name>
<keyword evidence="8" id="KW-0902">Two-component regulatory system</keyword>
<dbReference type="GO" id="GO:0005524">
    <property type="term" value="F:ATP binding"/>
    <property type="evidence" value="ECO:0007669"/>
    <property type="project" value="UniProtKB-KW"/>
</dbReference>
<dbReference type="SUPFAM" id="SSF55874">
    <property type="entry name" value="ATPase domain of HSP90 chaperone/DNA topoisomerase II/histidine kinase"/>
    <property type="match status" value="1"/>
</dbReference>
<evidence type="ECO:0000256" key="10">
    <source>
        <dbReference type="SAM" id="Phobius"/>
    </source>
</evidence>
<evidence type="ECO:0000313" key="14">
    <source>
        <dbReference type="Proteomes" id="UP000553888"/>
    </source>
</evidence>
<dbReference type="Pfam" id="PF07730">
    <property type="entry name" value="HisKA_3"/>
    <property type="match status" value="1"/>
</dbReference>
<feature type="transmembrane region" description="Helical" evidence="10">
    <location>
        <begin position="97"/>
        <end position="115"/>
    </location>
</feature>
<evidence type="ECO:0000256" key="8">
    <source>
        <dbReference type="ARBA" id="ARBA00023012"/>
    </source>
</evidence>
<evidence type="ECO:0000256" key="3">
    <source>
        <dbReference type="ARBA" id="ARBA00022553"/>
    </source>
</evidence>
<keyword evidence="10" id="KW-1133">Transmembrane helix</keyword>
<comment type="caution">
    <text evidence="13">The sequence shown here is derived from an EMBL/GenBank/DDBJ whole genome shotgun (WGS) entry which is preliminary data.</text>
</comment>
<keyword evidence="10" id="KW-0472">Membrane</keyword>
<dbReference type="EC" id="2.7.13.3" evidence="2"/>
<keyword evidence="4" id="KW-0808">Transferase</keyword>
<dbReference type="Gene3D" id="1.20.5.1930">
    <property type="match status" value="1"/>
</dbReference>
<evidence type="ECO:0000256" key="6">
    <source>
        <dbReference type="ARBA" id="ARBA00022777"/>
    </source>
</evidence>
<comment type="catalytic activity">
    <reaction evidence="1">
        <text>ATP + protein L-histidine = ADP + protein N-phospho-L-histidine.</text>
        <dbReference type="EC" id="2.7.13.3"/>
    </reaction>
</comment>
<keyword evidence="3" id="KW-0597">Phosphoprotein</keyword>
<keyword evidence="7" id="KW-0067">ATP-binding</keyword>
<dbReference type="InterPro" id="IPR055558">
    <property type="entry name" value="DUF7134"/>
</dbReference>
<protein>
    <recommendedName>
        <fullName evidence="2">histidine kinase</fullName>
        <ecNumber evidence="2">2.7.13.3</ecNumber>
    </recommendedName>
</protein>
<dbReference type="RefSeq" id="WP_179565525.1">
    <property type="nucleotide sequence ID" value="NZ_JACBZY010000001.1"/>
</dbReference>